<proteinExistence type="predicted"/>
<feature type="compositionally biased region" description="Polar residues" evidence="1">
    <location>
        <begin position="1"/>
        <end position="11"/>
    </location>
</feature>
<reference evidence="2 3" key="1">
    <citation type="submission" date="2024-09" db="EMBL/GenBank/DDBJ databases">
        <title>A chromosome-level genome assembly of Gray's grenadier anchovy, Coilia grayii.</title>
        <authorList>
            <person name="Fu Z."/>
        </authorList>
    </citation>
    <scope>NUCLEOTIDE SEQUENCE [LARGE SCALE GENOMIC DNA]</scope>
    <source>
        <strain evidence="2">G4</strain>
        <tissue evidence="2">Muscle</tissue>
    </source>
</reference>
<comment type="caution">
    <text evidence="2">The sequence shown here is derived from an EMBL/GenBank/DDBJ whole genome shotgun (WGS) entry which is preliminary data.</text>
</comment>
<evidence type="ECO:0000313" key="2">
    <source>
        <dbReference type="EMBL" id="KAL2096388.1"/>
    </source>
</evidence>
<name>A0ABD1KB97_9TELE</name>
<sequence>WPTLSPSQNSPQRRKRRRQSNSMCFTSTASPQMWCLTEVPSSHQPSGGNSAGFWGPRSVSRLAFILKPMDNRSGPIRSWRRCCVAWHPGTPSRGPDDWCGSSTLTTHSPALLPVCLPSNAYPDTSHRFFQARRERHPAPRLLPMLAAAEGPGREHGLHFGELLWPILQEPIITGPPLLLIGWGSESGFLPRTFPSEWSLGSWLLATWVHPSTRSDAFFGPDGGAGVSTTSLIGRGTVPSRGRGCRPARFWTAPSTASILTSQPSVGAVPGAHPSLVEHLDLQHLLRPPEVFGRLWRTMPSCRSGPRSS</sequence>
<keyword evidence="3" id="KW-1185">Reference proteome</keyword>
<feature type="region of interest" description="Disordered" evidence="1">
    <location>
        <begin position="1"/>
        <end position="24"/>
    </location>
</feature>
<dbReference type="Proteomes" id="UP001591681">
    <property type="component" value="Unassembled WGS sequence"/>
</dbReference>
<evidence type="ECO:0000313" key="3">
    <source>
        <dbReference type="Proteomes" id="UP001591681"/>
    </source>
</evidence>
<feature type="non-terminal residue" evidence="2">
    <location>
        <position position="308"/>
    </location>
</feature>
<gene>
    <name evidence="2" type="ORF">ACEWY4_008536</name>
</gene>
<evidence type="ECO:0000256" key="1">
    <source>
        <dbReference type="SAM" id="MobiDB-lite"/>
    </source>
</evidence>
<dbReference type="AlphaFoldDB" id="A0ABD1KB97"/>
<dbReference type="EMBL" id="JBHFQA010000007">
    <property type="protein sequence ID" value="KAL2096388.1"/>
    <property type="molecule type" value="Genomic_DNA"/>
</dbReference>
<feature type="non-terminal residue" evidence="2">
    <location>
        <position position="1"/>
    </location>
</feature>
<protein>
    <submittedName>
        <fullName evidence="2">Uncharacterized protein</fullName>
    </submittedName>
</protein>
<accession>A0ABD1KB97</accession>
<organism evidence="2 3">
    <name type="scientific">Coilia grayii</name>
    <name type="common">Gray's grenadier anchovy</name>
    <dbReference type="NCBI Taxonomy" id="363190"/>
    <lineage>
        <taxon>Eukaryota</taxon>
        <taxon>Metazoa</taxon>
        <taxon>Chordata</taxon>
        <taxon>Craniata</taxon>
        <taxon>Vertebrata</taxon>
        <taxon>Euteleostomi</taxon>
        <taxon>Actinopterygii</taxon>
        <taxon>Neopterygii</taxon>
        <taxon>Teleostei</taxon>
        <taxon>Clupei</taxon>
        <taxon>Clupeiformes</taxon>
        <taxon>Clupeoidei</taxon>
        <taxon>Engraulidae</taxon>
        <taxon>Coilinae</taxon>
        <taxon>Coilia</taxon>
    </lineage>
</organism>